<dbReference type="EnsemblMetazoa" id="CapteT192014">
    <property type="protein sequence ID" value="CapteP192014"/>
    <property type="gene ID" value="CapteG192014"/>
</dbReference>
<keyword evidence="6" id="KW-0675">Receptor</keyword>
<dbReference type="PRINTS" id="PR00237">
    <property type="entry name" value="GPCRRHODOPSN"/>
</dbReference>
<dbReference type="EMBL" id="KB310836">
    <property type="protein sequence ID" value="ELT90627.1"/>
    <property type="molecule type" value="Genomic_DNA"/>
</dbReference>
<feature type="domain" description="G-protein coupled receptors family 1 profile" evidence="9">
    <location>
        <begin position="61"/>
        <end position="354"/>
    </location>
</feature>
<dbReference type="EMBL" id="AMQN01003067">
    <property type="status" value="NOT_ANNOTATED_CDS"/>
    <property type="molecule type" value="Genomic_DNA"/>
</dbReference>
<evidence type="ECO:0000256" key="8">
    <source>
        <dbReference type="SAM" id="Phobius"/>
    </source>
</evidence>
<dbReference type="GO" id="GO:0004930">
    <property type="term" value="F:G protein-coupled receptor activity"/>
    <property type="evidence" value="ECO:0007669"/>
    <property type="project" value="UniProtKB-KW"/>
</dbReference>
<keyword evidence="5 8" id="KW-0472">Membrane</keyword>
<dbReference type="Gene3D" id="1.20.1070.10">
    <property type="entry name" value="Rhodopsin 7-helix transmembrane proteins"/>
    <property type="match status" value="1"/>
</dbReference>
<feature type="transmembrane region" description="Helical" evidence="8">
    <location>
        <begin position="301"/>
        <end position="321"/>
    </location>
</feature>
<keyword evidence="2 8" id="KW-0812">Transmembrane</keyword>
<evidence type="ECO:0000313" key="11">
    <source>
        <dbReference type="EnsemblMetazoa" id="CapteP192014"/>
    </source>
</evidence>
<feature type="transmembrane region" description="Helical" evidence="8">
    <location>
        <begin position="341"/>
        <end position="361"/>
    </location>
</feature>
<evidence type="ECO:0000256" key="4">
    <source>
        <dbReference type="ARBA" id="ARBA00023040"/>
    </source>
</evidence>
<reference evidence="12" key="1">
    <citation type="submission" date="2012-12" db="EMBL/GenBank/DDBJ databases">
        <authorList>
            <person name="Hellsten U."/>
            <person name="Grimwood J."/>
            <person name="Chapman J.A."/>
            <person name="Shapiro H."/>
            <person name="Aerts A."/>
            <person name="Otillar R.P."/>
            <person name="Terry A.Y."/>
            <person name="Boore J.L."/>
            <person name="Simakov O."/>
            <person name="Marletaz F."/>
            <person name="Cho S.-J."/>
            <person name="Edsinger-Gonzales E."/>
            <person name="Havlak P."/>
            <person name="Kuo D.-H."/>
            <person name="Larsson T."/>
            <person name="Lv J."/>
            <person name="Arendt D."/>
            <person name="Savage R."/>
            <person name="Osoegawa K."/>
            <person name="de Jong P."/>
            <person name="Lindberg D.R."/>
            <person name="Seaver E.C."/>
            <person name="Weisblat D.A."/>
            <person name="Putnam N.H."/>
            <person name="Grigoriev I.V."/>
            <person name="Rokhsar D.S."/>
        </authorList>
    </citation>
    <scope>NUCLEOTIDE SEQUENCE</scope>
    <source>
        <strain evidence="12">I ESC-2004</strain>
    </source>
</reference>
<evidence type="ECO:0000256" key="7">
    <source>
        <dbReference type="ARBA" id="ARBA00023224"/>
    </source>
</evidence>
<protein>
    <recommendedName>
        <fullName evidence="9">G-protein coupled receptors family 1 profile domain-containing protein</fullName>
    </recommendedName>
</protein>
<proteinExistence type="predicted"/>
<dbReference type="InterPro" id="IPR050125">
    <property type="entry name" value="GPCR_opsins"/>
</dbReference>
<evidence type="ECO:0000313" key="12">
    <source>
        <dbReference type="Proteomes" id="UP000014760"/>
    </source>
</evidence>
<feature type="transmembrane region" description="Helical" evidence="8">
    <location>
        <begin position="117"/>
        <end position="137"/>
    </location>
</feature>
<evidence type="ECO:0000313" key="10">
    <source>
        <dbReference type="EMBL" id="ELT90627.1"/>
    </source>
</evidence>
<dbReference type="HOGENOM" id="CLU_742366_0_0_1"/>
<feature type="transmembrane region" description="Helical" evidence="8">
    <location>
        <begin position="42"/>
        <end position="68"/>
    </location>
</feature>
<reference evidence="10 12" key="2">
    <citation type="journal article" date="2013" name="Nature">
        <title>Insights into bilaterian evolution from three spiralian genomes.</title>
        <authorList>
            <person name="Simakov O."/>
            <person name="Marletaz F."/>
            <person name="Cho S.J."/>
            <person name="Edsinger-Gonzales E."/>
            <person name="Havlak P."/>
            <person name="Hellsten U."/>
            <person name="Kuo D.H."/>
            <person name="Larsson T."/>
            <person name="Lv J."/>
            <person name="Arendt D."/>
            <person name="Savage R."/>
            <person name="Osoegawa K."/>
            <person name="de Jong P."/>
            <person name="Grimwood J."/>
            <person name="Chapman J.A."/>
            <person name="Shapiro H."/>
            <person name="Aerts A."/>
            <person name="Otillar R.P."/>
            <person name="Terry A.Y."/>
            <person name="Boore J.L."/>
            <person name="Grigoriev I.V."/>
            <person name="Lindberg D.R."/>
            <person name="Seaver E.C."/>
            <person name="Weisblat D.A."/>
            <person name="Putnam N.H."/>
            <person name="Rokhsar D.S."/>
        </authorList>
    </citation>
    <scope>NUCLEOTIDE SEQUENCE</scope>
    <source>
        <strain evidence="10 12">I ESC-2004</strain>
    </source>
</reference>
<feature type="transmembrane region" description="Helical" evidence="8">
    <location>
        <begin position="80"/>
        <end position="105"/>
    </location>
</feature>
<evidence type="ECO:0000259" key="9">
    <source>
        <dbReference type="PROSITE" id="PS50262"/>
    </source>
</evidence>
<dbReference type="PROSITE" id="PS50262">
    <property type="entry name" value="G_PROTEIN_RECEP_F1_2"/>
    <property type="match status" value="1"/>
</dbReference>
<keyword evidence="7" id="KW-0807">Transducer</keyword>
<evidence type="ECO:0000256" key="6">
    <source>
        <dbReference type="ARBA" id="ARBA00023170"/>
    </source>
</evidence>
<dbReference type="AlphaFoldDB" id="R7TAT6"/>
<keyword evidence="3 8" id="KW-1133">Transmembrane helix</keyword>
<dbReference type="InterPro" id="IPR000276">
    <property type="entry name" value="GPCR_Rhodpsn"/>
</dbReference>
<dbReference type="InterPro" id="IPR017452">
    <property type="entry name" value="GPCR_Rhodpsn_7TM"/>
</dbReference>
<gene>
    <name evidence="10" type="ORF">CAPTEDRAFT_192014</name>
</gene>
<dbReference type="PANTHER" id="PTHR24240">
    <property type="entry name" value="OPSIN"/>
    <property type="match status" value="1"/>
</dbReference>
<dbReference type="GO" id="GO:0016020">
    <property type="term" value="C:membrane"/>
    <property type="evidence" value="ECO:0007669"/>
    <property type="project" value="UniProtKB-SubCell"/>
</dbReference>
<dbReference type="Proteomes" id="UP000014760">
    <property type="component" value="Unassembled WGS sequence"/>
</dbReference>
<sequence length="374" mass="41389">MFADDLFSGVTVSGDNFHDKDQNIEDGGHHGYSEVFSDISQWNTALCASLLILILTICLIFNALNAATLIHKKSCSSNSVIMLLSSCMSLVSYVILLPMTLAGVAAPKPVITETYCYVQESLTLGVILLGFFLPSLNSLNRMIVVQSGQRNWCKSRHLAGFIFGFLAVVTLSILIPLFTVKEEGSVIHEHGCHLWSVRVDPAMWFRVYTILTALALCMVTMLLSYTLIYLKVVASTNSVSNHDGPCFAKRCSVSAIANSSNATINPNPANRRHSFRECPHTAVHSSFVQTRFRRHRQVAKIAFIMIGIYVVIWIPWAVVTWMSVGSSEGSVNHELRLTTMVIGYVPAAVDPLLNVFMSPVLKAEMKKRVQKWTG</sequence>
<reference evidence="11" key="3">
    <citation type="submission" date="2015-06" db="UniProtKB">
        <authorList>
            <consortium name="EnsemblMetazoa"/>
        </authorList>
    </citation>
    <scope>IDENTIFICATION</scope>
</reference>
<dbReference type="CDD" id="cd00637">
    <property type="entry name" value="7tm_classA_rhodopsin-like"/>
    <property type="match status" value="1"/>
</dbReference>
<dbReference type="Pfam" id="PF00001">
    <property type="entry name" value="7tm_1"/>
    <property type="match status" value="1"/>
</dbReference>
<accession>R7TAT6</accession>
<feature type="transmembrane region" description="Helical" evidence="8">
    <location>
        <begin position="205"/>
        <end position="230"/>
    </location>
</feature>
<evidence type="ECO:0000256" key="1">
    <source>
        <dbReference type="ARBA" id="ARBA00004141"/>
    </source>
</evidence>
<name>R7TAT6_CAPTE</name>
<keyword evidence="4" id="KW-0297">G-protein coupled receptor</keyword>
<evidence type="ECO:0000256" key="2">
    <source>
        <dbReference type="ARBA" id="ARBA00022692"/>
    </source>
</evidence>
<keyword evidence="12" id="KW-1185">Reference proteome</keyword>
<organism evidence="10">
    <name type="scientific">Capitella teleta</name>
    <name type="common">Polychaete worm</name>
    <dbReference type="NCBI Taxonomy" id="283909"/>
    <lineage>
        <taxon>Eukaryota</taxon>
        <taxon>Metazoa</taxon>
        <taxon>Spiralia</taxon>
        <taxon>Lophotrochozoa</taxon>
        <taxon>Annelida</taxon>
        <taxon>Polychaeta</taxon>
        <taxon>Sedentaria</taxon>
        <taxon>Scolecida</taxon>
        <taxon>Capitellidae</taxon>
        <taxon>Capitella</taxon>
    </lineage>
</organism>
<feature type="transmembrane region" description="Helical" evidence="8">
    <location>
        <begin position="158"/>
        <end position="178"/>
    </location>
</feature>
<evidence type="ECO:0000256" key="3">
    <source>
        <dbReference type="ARBA" id="ARBA00022989"/>
    </source>
</evidence>
<comment type="subcellular location">
    <subcellularLocation>
        <location evidence="1">Membrane</location>
        <topology evidence="1">Multi-pass membrane protein</topology>
    </subcellularLocation>
</comment>
<dbReference type="SUPFAM" id="SSF81321">
    <property type="entry name" value="Family A G protein-coupled receptor-like"/>
    <property type="match status" value="1"/>
</dbReference>
<evidence type="ECO:0000256" key="5">
    <source>
        <dbReference type="ARBA" id="ARBA00023136"/>
    </source>
</evidence>